<dbReference type="SUPFAM" id="SSF46785">
    <property type="entry name" value="Winged helix' DNA-binding domain"/>
    <property type="match status" value="1"/>
</dbReference>
<evidence type="ECO:0000313" key="5">
    <source>
        <dbReference type="Proteomes" id="UP000824469"/>
    </source>
</evidence>
<dbReference type="SUPFAM" id="SSF52540">
    <property type="entry name" value="P-loop containing nucleoside triphosphate hydrolases"/>
    <property type="match status" value="1"/>
</dbReference>
<dbReference type="InterPro" id="IPR035897">
    <property type="entry name" value="Toll_tir_struct_dom_sf"/>
</dbReference>
<dbReference type="OMA" id="MISWTHE"/>
<dbReference type="InterPro" id="IPR027417">
    <property type="entry name" value="P-loop_NTPase"/>
</dbReference>
<dbReference type="AlphaFoldDB" id="A0AA38C6I3"/>
<dbReference type="Proteomes" id="UP000824469">
    <property type="component" value="Unassembled WGS sequence"/>
</dbReference>
<dbReference type="EMBL" id="JAHRHJ020000011">
    <property type="protein sequence ID" value="KAH9294872.1"/>
    <property type="molecule type" value="Genomic_DNA"/>
</dbReference>
<proteinExistence type="predicted"/>
<accession>A0AA38C6I3</accession>
<feature type="non-terminal residue" evidence="4">
    <location>
        <position position="1"/>
    </location>
</feature>
<feature type="domain" description="Disease resistance protein Roq1-like winged-helix" evidence="3">
    <location>
        <begin position="383"/>
        <end position="454"/>
    </location>
</feature>
<evidence type="ECO:0000259" key="3">
    <source>
        <dbReference type="Pfam" id="PF23282"/>
    </source>
</evidence>
<dbReference type="InterPro" id="IPR036390">
    <property type="entry name" value="WH_DNA-bd_sf"/>
</dbReference>
<reference evidence="4 5" key="1">
    <citation type="journal article" date="2021" name="Nat. Plants">
        <title>The Taxus genome provides insights into paclitaxel biosynthesis.</title>
        <authorList>
            <person name="Xiong X."/>
            <person name="Gou J."/>
            <person name="Liao Q."/>
            <person name="Li Y."/>
            <person name="Zhou Q."/>
            <person name="Bi G."/>
            <person name="Li C."/>
            <person name="Du R."/>
            <person name="Wang X."/>
            <person name="Sun T."/>
            <person name="Guo L."/>
            <person name="Liang H."/>
            <person name="Lu P."/>
            <person name="Wu Y."/>
            <person name="Zhang Z."/>
            <person name="Ro D.K."/>
            <person name="Shang Y."/>
            <person name="Huang S."/>
            <person name="Yan J."/>
        </authorList>
    </citation>
    <scope>NUCLEOTIDE SEQUENCE [LARGE SCALE GENOMIC DNA]</scope>
    <source>
        <strain evidence="4">Ta-2019</strain>
    </source>
</reference>
<sequence length="479" mass="55226">MSDRNLLYRNPATDQLRLSLARFELSFLHFVKHARLPLHDSMISWTHEAVFVRPINLRRPCQYLLSEGPGISNLEHAFRLAQAFHQHKDCLRYSEHTVQRWCRALQAACNFSGWSLRDDFDGYEGKLVNAVTSQILRKLQRTLEVPKFSVGLEEHTEKVVTLLQMESDEKLIIVGIYGMGGTGKTTLAMAVFNSICSKFNVHYFLSDVRNTEHAELRRKIAKHLANVDTNSAEGDGLMGPNLLSITNALLVLDDVDDGDVLDALRERWFHLQGRIILTTRDKGALGRKHNDISYHLDELNYDQALRLFSWHAFSQEVPNRNYQDLTEKVVKACQGLPLTIEVIARLLYDKRDSKIWSEVLKQLKSVEITKIEERLRISYDNLNDTEKEIFLDIACFFIGSEKCKALSIWESSGWCANLAMHNLHAKSLIKFTSDDQLQMHDILRDMGRAIVRKQNPADPGKRSRLWDEKEVRRAFKDHL</sequence>
<protein>
    <submittedName>
        <fullName evidence="4">Uncharacterized protein</fullName>
    </submittedName>
</protein>
<dbReference type="Gene3D" id="3.40.50.300">
    <property type="entry name" value="P-loop containing nucleotide triphosphate hydrolases"/>
    <property type="match status" value="1"/>
</dbReference>
<dbReference type="InterPro" id="IPR042197">
    <property type="entry name" value="Apaf_helical"/>
</dbReference>
<evidence type="ECO:0000256" key="1">
    <source>
        <dbReference type="ARBA" id="ARBA00022614"/>
    </source>
</evidence>
<feature type="domain" description="NB-ARC" evidence="2">
    <location>
        <begin position="153"/>
        <end position="316"/>
    </location>
</feature>
<dbReference type="InterPro" id="IPR044974">
    <property type="entry name" value="Disease_R_plants"/>
</dbReference>
<name>A0AA38C6I3_TAXCH</name>
<dbReference type="GO" id="GO:0006952">
    <property type="term" value="P:defense response"/>
    <property type="evidence" value="ECO:0007669"/>
    <property type="project" value="InterPro"/>
</dbReference>
<keyword evidence="1" id="KW-0433">Leucine-rich repeat</keyword>
<dbReference type="Pfam" id="PF00931">
    <property type="entry name" value="NB-ARC"/>
    <property type="match status" value="1"/>
</dbReference>
<dbReference type="PANTHER" id="PTHR11017">
    <property type="entry name" value="LEUCINE-RICH REPEAT-CONTAINING PROTEIN"/>
    <property type="match status" value="1"/>
</dbReference>
<evidence type="ECO:0000259" key="2">
    <source>
        <dbReference type="Pfam" id="PF00931"/>
    </source>
</evidence>
<dbReference type="Pfam" id="PF23282">
    <property type="entry name" value="WHD_ROQ1"/>
    <property type="match status" value="1"/>
</dbReference>
<dbReference type="Gene3D" id="1.10.8.430">
    <property type="entry name" value="Helical domain of apoptotic protease-activating factors"/>
    <property type="match status" value="1"/>
</dbReference>
<dbReference type="PRINTS" id="PR00364">
    <property type="entry name" value="DISEASERSIST"/>
</dbReference>
<dbReference type="InterPro" id="IPR058192">
    <property type="entry name" value="WHD_ROQ1-like"/>
</dbReference>
<dbReference type="GO" id="GO:0043531">
    <property type="term" value="F:ADP binding"/>
    <property type="evidence" value="ECO:0007669"/>
    <property type="project" value="InterPro"/>
</dbReference>
<dbReference type="InterPro" id="IPR002182">
    <property type="entry name" value="NB-ARC"/>
</dbReference>
<gene>
    <name evidence="4" type="ORF">KI387_038460</name>
</gene>
<dbReference type="PANTHER" id="PTHR11017:SF385">
    <property type="entry name" value="DISEASE RESISTANCE PROTEIN (TIR-NBS-LRR CLASS)-RELATED"/>
    <property type="match status" value="1"/>
</dbReference>
<comment type="caution">
    <text evidence="4">The sequence shown here is derived from an EMBL/GenBank/DDBJ whole genome shotgun (WGS) entry which is preliminary data.</text>
</comment>
<dbReference type="Gene3D" id="3.40.50.10140">
    <property type="entry name" value="Toll/interleukin-1 receptor homology (TIR) domain"/>
    <property type="match status" value="1"/>
</dbReference>
<evidence type="ECO:0000313" key="4">
    <source>
        <dbReference type="EMBL" id="KAH9294872.1"/>
    </source>
</evidence>
<keyword evidence="5" id="KW-1185">Reference proteome</keyword>
<organism evidence="4 5">
    <name type="scientific">Taxus chinensis</name>
    <name type="common">Chinese yew</name>
    <name type="synonym">Taxus wallichiana var. chinensis</name>
    <dbReference type="NCBI Taxonomy" id="29808"/>
    <lineage>
        <taxon>Eukaryota</taxon>
        <taxon>Viridiplantae</taxon>
        <taxon>Streptophyta</taxon>
        <taxon>Embryophyta</taxon>
        <taxon>Tracheophyta</taxon>
        <taxon>Spermatophyta</taxon>
        <taxon>Pinopsida</taxon>
        <taxon>Pinidae</taxon>
        <taxon>Conifers II</taxon>
        <taxon>Cupressales</taxon>
        <taxon>Taxaceae</taxon>
        <taxon>Taxus</taxon>
    </lineage>
</organism>